<comment type="caution">
    <text evidence="1">The sequence shown here is derived from an EMBL/GenBank/DDBJ whole genome shotgun (WGS) entry which is preliminary data.</text>
</comment>
<dbReference type="PANTHER" id="PTHR34239">
    <property type="entry name" value="APPLE DOMAIN-CONTAINING PROTEIN"/>
    <property type="match status" value="1"/>
</dbReference>
<reference evidence="1" key="1">
    <citation type="journal article" date="2019" name="bioRxiv">
        <title>The Genome of the Zebra Mussel, Dreissena polymorpha: A Resource for Invasive Species Research.</title>
        <authorList>
            <person name="McCartney M.A."/>
            <person name="Auch B."/>
            <person name="Kono T."/>
            <person name="Mallez S."/>
            <person name="Zhang Y."/>
            <person name="Obille A."/>
            <person name="Becker A."/>
            <person name="Abrahante J.E."/>
            <person name="Garbe J."/>
            <person name="Badalamenti J.P."/>
            <person name="Herman A."/>
            <person name="Mangelson H."/>
            <person name="Liachko I."/>
            <person name="Sullivan S."/>
            <person name="Sone E.D."/>
            <person name="Koren S."/>
            <person name="Silverstein K.A.T."/>
            <person name="Beckman K.B."/>
            <person name="Gohl D.M."/>
        </authorList>
    </citation>
    <scope>NUCLEOTIDE SEQUENCE</scope>
    <source>
        <strain evidence="1">Duluth1</strain>
        <tissue evidence="1">Whole animal</tissue>
    </source>
</reference>
<evidence type="ECO:0000313" key="2">
    <source>
        <dbReference type="Proteomes" id="UP000828390"/>
    </source>
</evidence>
<dbReference type="EMBL" id="JAIWYP010000001">
    <property type="protein sequence ID" value="KAH3883377.1"/>
    <property type="molecule type" value="Genomic_DNA"/>
</dbReference>
<organism evidence="1 2">
    <name type="scientific">Dreissena polymorpha</name>
    <name type="common">Zebra mussel</name>
    <name type="synonym">Mytilus polymorpha</name>
    <dbReference type="NCBI Taxonomy" id="45954"/>
    <lineage>
        <taxon>Eukaryota</taxon>
        <taxon>Metazoa</taxon>
        <taxon>Spiralia</taxon>
        <taxon>Lophotrochozoa</taxon>
        <taxon>Mollusca</taxon>
        <taxon>Bivalvia</taxon>
        <taxon>Autobranchia</taxon>
        <taxon>Heteroconchia</taxon>
        <taxon>Euheterodonta</taxon>
        <taxon>Imparidentia</taxon>
        <taxon>Neoheterodontei</taxon>
        <taxon>Myida</taxon>
        <taxon>Dreissenoidea</taxon>
        <taxon>Dreissenidae</taxon>
        <taxon>Dreissena</taxon>
    </lineage>
</organism>
<gene>
    <name evidence="1" type="ORF">DPMN_007332</name>
</gene>
<sequence>MERFSNSDPVDKKVNDDLATFVNSSFRNALSDDIMNELLKEVHRPENCDVLVKTRVNQGIWRLLRA</sequence>
<dbReference type="AlphaFoldDB" id="A0A9D4MYA3"/>
<name>A0A9D4MYA3_DREPO</name>
<protein>
    <submittedName>
        <fullName evidence="1">Uncharacterized protein</fullName>
    </submittedName>
</protein>
<reference evidence="1" key="2">
    <citation type="submission" date="2020-11" db="EMBL/GenBank/DDBJ databases">
        <authorList>
            <person name="McCartney M.A."/>
            <person name="Auch B."/>
            <person name="Kono T."/>
            <person name="Mallez S."/>
            <person name="Becker A."/>
            <person name="Gohl D.M."/>
            <person name="Silverstein K.A.T."/>
            <person name="Koren S."/>
            <person name="Bechman K.B."/>
            <person name="Herman A."/>
            <person name="Abrahante J.E."/>
            <person name="Garbe J."/>
        </authorList>
    </citation>
    <scope>NUCLEOTIDE SEQUENCE</scope>
    <source>
        <strain evidence="1">Duluth1</strain>
        <tissue evidence="1">Whole animal</tissue>
    </source>
</reference>
<accession>A0A9D4MYA3</accession>
<keyword evidence="2" id="KW-1185">Reference proteome</keyword>
<proteinExistence type="predicted"/>
<evidence type="ECO:0000313" key="1">
    <source>
        <dbReference type="EMBL" id="KAH3883377.1"/>
    </source>
</evidence>
<dbReference type="PANTHER" id="PTHR34239:SF2">
    <property type="entry name" value="TRANSPOSABLE ELEMENT P TRANSPOSASE_THAP9 CONSERVED DOMAIN-CONTAINING PROTEIN"/>
    <property type="match status" value="1"/>
</dbReference>
<dbReference type="Proteomes" id="UP000828390">
    <property type="component" value="Unassembled WGS sequence"/>
</dbReference>